<proteinExistence type="predicted"/>
<dbReference type="EMBL" id="QRJH01000005">
    <property type="protein sequence ID" value="RHH17981.1"/>
    <property type="molecule type" value="Genomic_DNA"/>
</dbReference>
<comment type="caution">
    <text evidence="2">The sequence shown here is derived from an EMBL/GenBank/DDBJ whole genome shotgun (WGS) entry which is preliminary data.</text>
</comment>
<gene>
    <name evidence="1" type="ORF">DW222_11390</name>
    <name evidence="2" type="ORF">DW222_11395</name>
</gene>
<accession>A0A414W126</accession>
<evidence type="ECO:0000313" key="1">
    <source>
        <dbReference type="EMBL" id="RHH17980.1"/>
    </source>
</evidence>
<protein>
    <submittedName>
        <fullName evidence="2">Uncharacterized protein</fullName>
    </submittedName>
</protein>
<evidence type="ECO:0000313" key="3">
    <source>
        <dbReference type="Proteomes" id="UP000284024"/>
    </source>
</evidence>
<reference evidence="2 3" key="1">
    <citation type="submission" date="2018-08" db="EMBL/GenBank/DDBJ databases">
        <title>A genome reference for cultivated species of the human gut microbiota.</title>
        <authorList>
            <person name="Zou Y."/>
            <person name="Xue W."/>
            <person name="Luo G."/>
        </authorList>
    </citation>
    <scope>NUCLEOTIDE SEQUENCE [LARGE SCALE GENOMIC DNA]</scope>
    <source>
        <strain evidence="2 3">AM18-2AC</strain>
    </source>
</reference>
<dbReference type="AlphaFoldDB" id="A0A414W126"/>
<dbReference type="Proteomes" id="UP000284024">
    <property type="component" value="Unassembled WGS sequence"/>
</dbReference>
<dbReference type="RefSeq" id="WP_118235872.1">
    <property type="nucleotide sequence ID" value="NZ_QRJH01000005.1"/>
</dbReference>
<organism evidence="2 3">
    <name type="scientific">Blautia obeum</name>
    <dbReference type="NCBI Taxonomy" id="40520"/>
    <lineage>
        <taxon>Bacteria</taxon>
        <taxon>Bacillati</taxon>
        <taxon>Bacillota</taxon>
        <taxon>Clostridia</taxon>
        <taxon>Lachnospirales</taxon>
        <taxon>Lachnospiraceae</taxon>
        <taxon>Blautia</taxon>
    </lineage>
</organism>
<evidence type="ECO:0000313" key="2">
    <source>
        <dbReference type="EMBL" id="RHH17981.1"/>
    </source>
</evidence>
<name>A0A414W126_9FIRM</name>
<dbReference type="EMBL" id="QRJH01000005">
    <property type="protein sequence ID" value="RHH17980.1"/>
    <property type="molecule type" value="Genomic_DNA"/>
</dbReference>
<sequence>MKKIINNRKYDTDTAEVIGEWSHGAVNDFAYQREILYRKKTGEYFLYGEGGAMSDYRTYSSCNSWGGGEVLIPYSEEDAKEWAMQHMDPDDYETEFGEVEE</sequence>